<evidence type="ECO:0000313" key="3">
    <source>
        <dbReference type="Proteomes" id="UP001215280"/>
    </source>
</evidence>
<gene>
    <name evidence="2" type="ORF">DFH07DRAFT_974988</name>
</gene>
<protein>
    <submittedName>
        <fullName evidence="2">Uncharacterized protein</fullName>
    </submittedName>
</protein>
<dbReference type="EMBL" id="JARJLG010000441">
    <property type="protein sequence ID" value="KAJ7712232.1"/>
    <property type="molecule type" value="Genomic_DNA"/>
</dbReference>
<dbReference type="AlphaFoldDB" id="A0AAD7MDT9"/>
<feature type="region of interest" description="Disordered" evidence="1">
    <location>
        <begin position="1"/>
        <end position="96"/>
    </location>
</feature>
<comment type="caution">
    <text evidence="2">The sequence shown here is derived from an EMBL/GenBank/DDBJ whole genome shotgun (WGS) entry which is preliminary data.</text>
</comment>
<evidence type="ECO:0000313" key="2">
    <source>
        <dbReference type="EMBL" id="KAJ7712232.1"/>
    </source>
</evidence>
<evidence type="ECO:0000256" key="1">
    <source>
        <dbReference type="SAM" id="MobiDB-lite"/>
    </source>
</evidence>
<reference evidence="2" key="1">
    <citation type="submission" date="2023-03" db="EMBL/GenBank/DDBJ databases">
        <title>Massive genome expansion in bonnet fungi (Mycena s.s.) driven by repeated elements and novel gene families across ecological guilds.</title>
        <authorList>
            <consortium name="Lawrence Berkeley National Laboratory"/>
            <person name="Harder C.B."/>
            <person name="Miyauchi S."/>
            <person name="Viragh M."/>
            <person name="Kuo A."/>
            <person name="Thoen E."/>
            <person name="Andreopoulos B."/>
            <person name="Lu D."/>
            <person name="Skrede I."/>
            <person name="Drula E."/>
            <person name="Henrissat B."/>
            <person name="Morin E."/>
            <person name="Kohler A."/>
            <person name="Barry K."/>
            <person name="LaButti K."/>
            <person name="Morin E."/>
            <person name="Salamov A."/>
            <person name="Lipzen A."/>
            <person name="Mereny Z."/>
            <person name="Hegedus B."/>
            <person name="Baldrian P."/>
            <person name="Stursova M."/>
            <person name="Weitz H."/>
            <person name="Taylor A."/>
            <person name="Grigoriev I.V."/>
            <person name="Nagy L.G."/>
            <person name="Martin F."/>
            <person name="Kauserud H."/>
        </authorList>
    </citation>
    <scope>NUCLEOTIDE SEQUENCE</scope>
    <source>
        <strain evidence="2">CBHHK188m</strain>
    </source>
</reference>
<sequence length="171" mass="18422">MRDPAAGGHCVCRRQVGPNRGNNRGRQTHPCSYLVGLPREEPYDDGHPIPPPGGIPSHYEPEDGVSGAPSWRVHLPGPSEAPGVPPEQSPRPVDPWATKLSLTAHPCMGSNLFLPPPAYGGTHSPPSWSSNVAREILSVPLSPRFPSIWLKLTQSENGLSGLRKSKIVSRK</sequence>
<dbReference type="Proteomes" id="UP001215280">
    <property type="component" value="Unassembled WGS sequence"/>
</dbReference>
<feature type="compositionally biased region" description="Basic and acidic residues" evidence="1">
    <location>
        <begin position="38"/>
        <end position="47"/>
    </location>
</feature>
<organism evidence="2 3">
    <name type="scientific">Mycena maculata</name>
    <dbReference type="NCBI Taxonomy" id="230809"/>
    <lineage>
        <taxon>Eukaryota</taxon>
        <taxon>Fungi</taxon>
        <taxon>Dikarya</taxon>
        <taxon>Basidiomycota</taxon>
        <taxon>Agaricomycotina</taxon>
        <taxon>Agaricomycetes</taxon>
        <taxon>Agaricomycetidae</taxon>
        <taxon>Agaricales</taxon>
        <taxon>Marasmiineae</taxon>
        <taxon>Mycenaceae</taxon>
        <taxon>Mycena</taxon>
    </lineage>
</organism>
<feature type="compositionally biased region" description="Pro residues" evidence="1">
    <location>
        <begin position="83"/>
        <end position="93"/>
    </location>
</feature>
<keyword evidence="3" id="KW-1185">Reference proteome</keyword>
<name>A0AAD7MDT9_9AGAR</name>
<accession>A0AAD7MDT9</accession>
<proteinExistence type="predicted"/>